<keyword evidence="3" id="KW-1185">Reference proteome</keyword>
<proteinExistence type="predicted"/>
<feature type="non-terminal residue" evidence="2">
    <location>
        <position position="71"/>
    </location>
</feature>
<evidence type="ECO:0000256" key="1">
    <source>
        <dbReference type="SAM" id="MobiDB-lite"/>
    </source>
</evidence>
<name>A0AAV5WHY7_9BILA</name>
<feature type="non-terminal residue" evidence="2">
    <location>
        <position position="1"/>
    </location>
</feature>
<protein>
    <submittedName>
        <fullName evidence="2">Uncharacterized protein</fullName>
    </submittedName>
</protein>
<feature type="region of interest" description="Disordered" evidence="1">
    <location>
        <begin position="1"/>
        <end position="29"/>
    </location>
</feature>
<evidence type="ECO:0000313" key="3">
    <source>
        <dbReference type="Proteomes" id="UP001432322"/>
    </source>
</evidence>
<sequence>QLSEMSANTRNDRSSSSTHVHWSQHHQANKTGYRRSILALFFLSRFQLFHFLRYKLRSSSSSTFLSIGKQR</sequence>
<dbReference type="EMBL" id="BTSY01000006">
    <property type="protein sequence ID" value="GMT31891.1"/>
    <property type="molecule type" value="Genomic_DNA"/>
</dbReference>
<gene>
    <name evidence="2" type="ORF">PFISCL1PPCAC_23188</name>
</gene>
<accession>A0AAV5WHY7</accession>
<reference evidence="2" key="1">
    <citation type="submission" date="2023-10" db="EMBL/GenBank/DDBJ databases">
        <title>Genome assembly of Pristionchus species.</title>
        <authorList>
            <person name="Yoshida K."/>
            <person name="Sommer R.J."/>
        </authorList>
    </citation>
    <scope>NUCLEOTIDE SEQUENCE</scope>
    <source>
        <strain evidence="2">RS5133</strain>
    </source>
</reference>
<dbReference type="AlphaFoldDB" id="A0AAV5WHY7"/>
<comment type="caution">
    <text evidence="2">The sequence shown here is derived from an EMBL/GenBank/DDBJ whole genome shotgun (WGS) entry which is preliminary data.</text>
</comment>
<feature type="compositionally biased region" description="Polar residues" evidence="1">
    <location>
        <begin position="1"/>
        <end position="21"/>
    </location>
</feature>
<organism evidence="2 3">
    <name type="scientific">Pristionchus fissidentatus</name>
    <dbReference type="NCBI Taxonomy" id="1538716"/>
    <lineage>
        <taxon>Eukaryota</taxon>
        <taxon>Metazoa</taxon>
        <taxon>Ecdysozoa</taxon>
        <taxon>Nematoda</taxon>
        <taxon>Chromadorea</taxon>
        <taxon>Rhabditida</taxon>
        <taxon>Rhabditina</taxon>
        <taxon>Diplogasteromorpha</taxon>
        <taxon>Diplogasteroidea</taxon>
        <taxon>Neodiplogasteridae</taxon>
        <taxon>Pristionchus</taxon>
    </lineage>
</organism>
<evidence type="ECO:0000313" key="2">
    <source>
        <dbReference type="EMBL" id="GMT31891.1"/>
    </source>
</evidence>
<dbReference type="Proteomes" id="UP001432322">
    <property type="component" value="Unassembled WGS sequence"/>
</dbReference>